<evidence type="ECO:0000256" key="3">
    <source>
        <dbReference type="ARBA" id="ARBA00022679"/>
    </source>
</evidence>
<comment type="caution">
    <text evidence="6">The sequence shown here is derived from an EMBL/GenBank/DDBJ whole genome shotgun (WGS) entry which is preliminary data.</text>
</comment>
<dbReference type="InterPro" id="IPR029063">
    <property type="entry name" value="SAM-dependent_MTases_sf"/>
</dbReference>
<dbReference type="PANTHER" id="PTHR43397:SF2">
    <property type="entry name" value="HISTIDINE-SPECIFIC METHYLTRANSFERASE SAM-DEPENDENT DOMAIN-CONTAINING PROTEIN"/>
    <property type="match status" value="1"/>
</dbReference>
<sequence>MAVSVTSTTACPFGKDALRHDLPLPAGPDIIDIRTSRQSLLHNLDSKVLEGLSQPRGSKYLPSLLLWGESGQVLYDDILASPEYYPYRVEDDLLQQEVESIAQTVASTRTDLLIELGAGNMTKTAQFLSALDKHLSTPLVYFALDVDHALLERSLRALKQRASFRHIQVRALLGTYDDSANWLASPEAAAYRRTLVFLGSSICNDEQDAAINFLSSFARAPETGVPQNVAGFLLAVDGCQDAAKIEAAYDVPGGYSRRWVRQALGYASNLLSGGDDNSEVDRFFDDNNWRFEGKWLPERQRFQTYLTPTRSLTARIRGQSITLVEGEGLPIISSGKWARETVESVCLQSGLNIETAWKNPQFDYNIYWLQPSLKRVDSGIVIMDEFEEGVDGGHVKE</sequence>
<dbReference type="InterPro" id="IPR019257">
    <property type="entry name" value="MeTrfase_dom"/>
</dbReference>
<dbReference type="GO" id="GO:0008168">
    <property type="term" value="F:methyltransferase activity"/>
    <property type="evidence" value="ECO:0007669"/>
    <property type="project" value="UniProtKB-KW"/>
</dbReference>
<gene>
    <name evidence="6" type="ORF">QBC40DRAFT_101456</name>
</gene>
<evidence type="ECO:0000256" key="4">
    <source>
        <dbReference type="ARBA" id="ARBA00022691"/>
    </source>
</evidence>
<comment type="similarity">
    <text evidence="1">Belongs to the methyltransferase superfamily.</text>
</comment>
<dbReference type="EMBL" id="MU863959">
    <property type="protein sequence ID" value="KAK4197634.1"/>
    <property type="molecule type" value="Genomic_DNA"/>
</dbReference>
<organism evidence="6 7">
    <name type="scientific">Triangularia verruculosa</name>
    <dbReference type="NCBI Taxonomy" id="2587418"/>
    <lineage>
        <taxon>Eukaryota</taxon>
        <taxon>Fungi</taxon>
        <taxon>Dikarya</taxon>
        <taxon>Ascomycota</taxon>
        <taxon>Pezizomycotina</taxon>
        <taxon>Sordariomycetes</taxon>
        <taxon>Sordariomycetidae</taxon>
        <taxon>Sordariales</taxon>
        <taxon>Podosporaceae</taxon>
        <taxon>Triangularia</taxon>
    </lineage>
</organism>
<dbReference type="InterPro" id="IPR017805">
    <property type="entry name" value="SAM_MeTrfase_EasF-type_put"/>
</dbReference>
<keyword evidence="4" id="KW-0949">S-adenosyl-L-methionine</keyword>
<dbReference type="InterPro" id="IPR017804">
    <property type="entry name" value="MeTrfase_EgtD-like"/>
</dbReference>
<keyword evidence="3" id="KW-0808">Transferase</keyword>
<reference evidence="6" key="1">
    <citation type="journal article" date="2023" name="Mol. Phylogenet. Evol.">
        <title>Genome-scale phylogeny and comparative genomics of the fungal order Sordariales.</title>
        <authorList>
            <person name="Hensen N."/>
            <person name="Bonometti L."/>
            <person name="Westerberg I."/>
            <person name="Brannstrom I.O."/>
            <person name="Guillou S."/>
            <person name="Cros-Aarteil S."/>
            <person name="Calhoun S."/>
            <person name="Haridas S."/>
            <person name="Kuo A."/>
            <person name="Mondo S."/>
            <person name="Pangilinan J."/>
            <person name="Riley R."/>
            <person name="LaButti K."/>
            <person name="Andreopoulos B."/>
            <person name="Lipzen A."/>
            <person name="Chen C."/>
            <person name="Yan M."/>
            <person name="Daum C."/>
            <person name="Ng V."/>
            <person name="Clum A."/>
            <person name="Steindorff A."/>
            <person name="Ohm R.A."/>
            <person name="Martin F."/>
            <person name="Silar P."/>
            <person name="Natvig D.O."/>
            <person name="Lalanne C."/>
            <person name="Gautier V."/>
            <person name="Ament-Velasquez S.L."/>
            <person name="Kruys A."/>
            <person name="Hutchinson M.I."/>
            <person name="Powell A.J."/>
            <person name="Barry K."/>
            <person name="Miller A.N."/>
            <person name="Grigoriev I.V."/>
            <person name="Debuchy R."/>
            <person name="Gladieux P."/>
            <person name="Hiltunen Thoren M."/>
            <person name="Johannesson H."/>
        </authorList>
    </citation>
    <scope>NUCLEOTIDE SEQUENCE</scope>
    <source>
        <strain evidence="6">CBS 315.58</strain>
    </source>
</reference>
<reference evidence="6" key="2">
    <citation type="submission" date="2023-05" db="EMBL/GenBank/DDBJ databases">
        <authorList>
            <consortium name="Lawrence Berkeley National Laboratory"/>
            <person name="Steindorff A."/>
            <person name="Hensen N."/>
            <person name="Bonometti L."/>
            <person name="Westerberg I."/>
            <person name="Brannstrom I.O."/>
            <person name="Guillou S."/>
            <person name="Cros-Aarteil S."/>
            <person name="Calhoun S."/>
            <person name="Haridas S."/>
            <person name="Kuo A."/>
            <person name="Mondo S."/>
            <person name="Pangilinan J."/>
            <person name="Riley R."/>
            <person name="Labutti K."/>
            <person name="Andreopoulos B."/>
            <person name="Lipzen A."/>
            <person name="Chen C."/>
            <person name="Yanf M."/>
            <person name="Daum C."/>
            <person name="Ng V."/>
            <person name="Clum A."/>
            <person name="Ohm R."/>
            <person name="Martin F."/>
            <person name="Silar P."/>
            <person name="Natvig D."/>
            <person name="Lalanne C."/>
            <person name="Gautier V."/>
            <person name="Ament-Velasquez S.L."/>
            <person name="Kruys A."/>
            <person name="Hutchinson M.I."/>
            <person name="Powell A.J."/>
            <person name="Barry K."/>
            <person name="Miller A.N."/>
            <person name="Grigoriev I.V."/>
            <person name="Debuchy R."/>
            <person name="Gladieux P."/>
            <person name="Thoren M.H."/>
            <person name="Johannesson H."/>
        </authorList>
    </citation>
    <scope>NUCLEOTIDE SEQUENCE</scope>
    <source>
        <strain evidence="6">CBS 315.58</strain>
    </source>
</reference>
<dbReference type="Pfam" id="PF10017">
    <property type="entry name" value="Methyltransf_33"/>
    <property type="match status" value="1"/>
</dbReference>
<protein>
    <submittedName>
        <fullName evidence="6">Histidine-specific methyltransferase</fullName>
    </submittedName>
</protein>
<dbReference type="PIRSF" id="PIRSF018005">
    <property type="entry name" value="UCP018005"/>
    <property type="match status" value="1"/>
</dbReference>
<feature type="domain" description="Histidine-specific methyltransferase SAM-dependent" evidence="5">
    <location>
        <begin position="45"/>
        <end position="370"/>
    </location>
</feature>
<accession>A0AAN7ASM5</accession>
<evidence type="ECO:0000256" key="1">
    <source>
        <dbReference type="ARBA" id="ARBA00008361"/>
    </source>
</evidence>
<evidence type="ECO:0000259" key="5">
    <source>
        <dbReference type="Pfam" id="PF10017"/>
    </source>
</evidence>
<keyword evidence="7" id="KW-1185">Reference proteome</keyword>
<proteinExistence type="inferred from homology"/>
<name>A0AAN7ASM5_9PEZI</name>
<keyword evidence="2 6" id="KW-0489">Methyltransferase</keyword>
<evidence type="ECO:0000313" key="6">
    <source>
        <dbReference type="EMBL" id="KAK4197634.1"/>
    </source>
</evidence>
<dbReference type="AlphaFoldDB" id="A0AAN7ASM5"/>
<evidence type="ECO:0000313" key="7">
    <source>
        <dbReference type="Proteomes" id="UP001303160"/>
    </source>
</evidence>
<dbReference type="Proteomes" id="UP001303160">
    <property type="component" value="Unassembled WGS sequence"/>
</dbReference>
<dbReference type="InterPro" id="IPR051128">
    <property type="entry name" value="EgtD_Methyltrsf_superfamily"/>
</dbReference>
<evidence type="ECO:0000256" key="2">
    <source>
        <dbReference type="ARBA" id="ARBA00022603"/>
    </source>
</evidence>
<dbReference type="Gene3D" id="3.40.50.150">
    <property type="entry name" value="Vaccinia Virus protein VP39"/>
    <property type="match status" value="1"/>
</dbReference>
<dbReference type="NCBIfam" id="TIGR03439">
    <property type="entry name" value="methyl_EasF"/>
    <property type="match status" value="1"/>
</dbReference>
<dbReference type="GO" id="GO:0032259">
    <property type="term" value="P:methylation"/>
    <property type="evidence" value="ECO:0007669"/>
    <property type="project" value="UniProtKB-KW"/>
</dbReference>
<dbReference type="PANTHER" id="PTHR43397">
    <property type="entry name" value="ERGOTHIONEINE BIOSYNTHESIS PROTEIN 1"/>
    <property type="match status" value="1"/>
</dbReference>